<proteinExistence type="predicted"/>
<feature type="region of interest" description="Disordered" evidence="1">
    <location>
        <begin position="210"/>
        <end position="242"/>
    </location>
</feature>
<protein>
    <recommendedName>
        <fullName evidence="5">Transmembrane protein</fullName>
    </recommendedName>
</protein>
<dbReference type="EMBL" id="JARIHO010000001">
    <property type="protein sequence ID" value="KAJ7368170.1"/>
    <property type="molecule type" value="Genomic_DNA"/>
</dbReference>
<reference evidence="3" key="1">
    <citation type="submission" date="2023-03" db="EMBL/GenBank/DDBJ databases">
        <title>Massive genome expansion in bonnet fungi (Mycena s.s.) driven by repeated elements and novel gene families across ecological guilds.</title>
        <authorList>
            <consortium name="Lawrence Berkeley National Laboratory"/>
            <person name="Harder C.B."/>
            <person name="Miyauchi S."/>
            <person name="Viragh M."/>
            <person name="Kuo A."/>
            <person name="Thoen E."/>
            <person name="Andreopoulos B."/>
            <person name="Lu D."/>
            <person name="Skrede I."/>
            <person name="Drula E."/>
            <person name="Henrissat B."/>
            <person name="Morin E."/>
            <person name="Kohler A."/>
            <person name="Barry K."/>
            <person name="LaButti K."/>
            <person name="Morin E."/>
            <person name="Salamov A."/>
            <person name="Lipzen A."/>
            <person name="Mereny Z."/>
            <person name="Hegedus B."/>
            <person name="Baldrian P."/>
            <person name="Stursova M."/>
            <person name="Weitz H."/>
            <person name="Taylor A."/>
            <person name="Grigoriev I.V."/>
            <person name="Nagy L.G."/>
            <person name="Martin F."/>
            <person name="Kauserud H."/>
        </authorList>
    </citation>
    <scope>NUCLEOTIDE SEQUENCE</scope>
    <source>
        <strain evidence="3">CBHHK002</strain>
    </source>
</reference>
<evidence type="ECO:0008006" key="5">
    <source>
        <dbReference type="Google" id="ProtNLM"/>
    </source>
</evidence>
<accession>A0AAD7F6X2</accession>
<dbReference type="Proteomes" id="UP001218218">
    <property type="component" value="Unassembled WGS sequence"/>
</dbReference>
<keyword evidence="4" id="KW-1185">Reference proteome</keyword>
<evidence type="ECO:0000313" key="4">
    <source>
        <dbReference type="Proteomes" id="UP001218218"/>
    </source>
</evidence>
<evidence type="ECO:0000256" key="2">
    <source>
        <dbReference type="SAM" id="Phobius"/>
    </source>
</evidence>
<gene>
    <name evidence="3" type="ORF">DFH08DRAFT_16892</name>
</gene>
<keyword evidence="2" id="KW-0472">Membrane</keyword>
<evidence type="ECO:0000256" key="1">
    <source>
        <dbReference type="SAM" id="MobiDB-lite"/>
    </source>
</evidence>
<comment type="caution">
    <text evidence="3">The sequence shown here is derived from an EMBL/GenBank/DDBJ whole genome shotgun (WGS) entry which is preliminary data.</text>
</comment>
<feature type="region of interest" description="Disordered" evidence="1">
    <location>
        <begin position="331"/>
        <end position="366"/>
    </location>
</feature>
<feature type="compositionally biased region" description="Low complexity" evidence="1">
    <location>
        <begin position="81"/>
        <end position="120"/>
    </location>
</feature>
<keyword evidence="2" id="KW-1133">Transmembrane helix</keyword>
<feature type="region of interest" description="Disordered" evidence="1">
    <location>
        <begin position="68"/>
        <end position="124"/>
    </location>
</feature>
<name>A0AAD7F6X2_9AGAR</name>
<feature type="transmembrane region" description="Helical" evidence="2">
    <location>
        <begin position="163"/>
        <end position="184"/>
    </location>
</feature>
<evidence type="ECO:0000313" key="3">
    <source>
        <dbReference type="EMBL" id="KAJ7368170.1"/>
    </source>
</evidence>
<feature type="compositionally biased region" description="Polar residues" evidence="1">
    <location>
        <begin position="210"/>
        <end position="223"/>
    </location>
</feature>
<organism evidence="3 4">
    <name type="scientific">Mycena albidolilacea</name>
    <dbReference type="NCBI Taxonomy" id="1033008"/>
    <lineage>
        <taxon>Eukaryota</taxon>
        <taxon>Fungi</taxon>
        <taxon>Dikarya</taxon>
        <taxon>Basidiomycota</taxon>
        <taxon>Agaricomycotina</taxon>
        <taxon>Agaricomycetes</taxon>
        <taxon>Agaricomycetidae</taxon>
        <taxon>Agaricales</taxon>
        <taxon>Marasmiineae</taxon>
        <taxon>Mycenaceae</taxon>
        <taxon>Mycena</taxon>
    </lineage>
</organism>
<keyword evidence="2" id="KW-0812">Transmembrane</keyword>
<dbReference type="AlphaFoldDB" id="A0AAD7F6X2"/>
<sequence length="366" mass="37019">MGLIDGVVGGLLGGSETKPTPDAGLGITLPTLPGLPGLPSVTLPTIPILGPTGGSSAASVSASASAASASAPTVPSPPPSSASSPSAVSVSAPPSSTFTPTSVSTPSAPTTPTTSPDVSTGNDGAVHTISHVVTETASAAATQSSAPAAAHESFLQNKALSGAVFALSGLVALVLIVILVTWVFRRRRRNRLLDDAVSFDPSLLATADQYNTSEKGQSASGHSRASLGTLGSARPGYGTYQTEPAQYNPYAGAQYGGQQQQQAYYGAAQQSGYYGGADYGAPPVPTQQPYYSTYVPPMADAPPPSTLAAAPAPAPASTSRAVQNIPRVPVPAKSLPEEFGSSDDQHDRTSIEESEFWAKTLKVTNE</sequence>